<feature type="domain" description="ABC transporter" evidence="4">
    <location>
        <begin position="49"/>
        <end position="345"/>
    </location>
</feature>
<organism evidence="5 6">
    <name type="scientific">Ustilaginoidea virens</name>
    <name type="common">Rice false smut fungus</name>
    <name type="synonym">Villosiclava virens</name>
    <dbReference type="NCBI Taxonomy" id="1159556"/>
    <lineage>
        <taxon>Eukaryota</taxon>
        <taxon>Fungi</taxon>
        <taxon>Dikarya</taxon>
        <taxon>Ascomycota</taxon>
        <taxon>Pezizomycotina</taxon>
        <taxon>Sordariomycetes</taxon>
        <taxon>Hypocreomycetidae</taxon>
        <taxon>Hypocreales</taxon>
        <taxon>Clavicipitaceae</taxon>
        <taxon>Ustilaginoidea</taxon>
    </lineage>
</organism>
<name>A0A8E5MH51_USTVR</name>
<dbReference type="Proteomes" id="UP000027002">
    <property type="component" value="Chromosome 3"/>
</dbReference>
<dbReference type="Gene3D" id="3.40.50.300">
    <property type="entry name" value="P-loop containing nucleotide triphosphate hydrolases"/>
    <property type="match status" value="1"/>
</dbReference>
<dbReference type="GO" id="GO:0016887">
    <property type="term" value="F:ATP hydrolysis activity"/>
    <property type="evidence" value="ECO:0007669"/>
    <property type="project" value="InterPro"/>
</dbReference>
<dbReference type="PANTHER" id="PTHR19211">
    <property type="entry name" value="ATP-BINDING TRANSPORT PROTEIN-RELATED"/>
    <property type="match status" value="1"/>
</dbReference>
<dbReference type="InterPro" id="IPR003439">
    <property type="entry name" value="ABC_transporter-like_ATP-bd"/>
</dbReference>
<keyword evidence="6" id="KW-1185">Reference proteome</keyword>
<dbReference type="InterPro" id="IPR003593">
    <property type="entry name" value="AAA+_ATPase"/>
</dbReference>
<proteinExistence type="predicted"/>
<dbReference type="KEGG" id="uvi:66065182"/>
<reference evidence="5" key="1">
    <citation type="submission" date="2020-03" db="EMBL/GenBank/DDBJ databases">
        <title>A mixture of massive structural variations and highly conserved coding sequences in Ustilaginoidea virens genome.</title>
        <authorList>
            <person name="Zhang K."/>
            <person name="Zhao Z."/>
            <person name="Zhang Z."/>
            <person name="Li Y."/>
            <person name="Hsiang T."/>
            <person name="Sun W."/>
        </authorList>
    </citation>
    <scope>NUCLEOTIDE SEQUENCE</scope>
    <source>
        <strain evidence="5">UV-8b</strain>
    </source>
</reference>
<accession>A0A8E5MH51</accession>
<dbReference type="RefSeq" id="XP_042997836.1">
    <property type="nucleotide sequence ID" value="XM_043141902.1"/>
</dbReference>
<dbReference type="SUPFAM" id="SSF52540">
    <property type="entry name" value="P-loop containing nucleoside triphosphate hydrolases"/>
    <property type="match status" value="1"/>
</dbReference>
<dbReference type="SMART" id="SM00382">
    <property type="entry name" value="AAA"/>
    <property type="match status" value="1"/>
</dbReference>
<dbReference type="PANTHER" id="PTHR19211:SF135">
    <property type="entry name" value="ATPASE, PUTATIVE (AFU_ORTHOLOGUE AFUA_1G16440)-RELATED"/>
    <property type="match status" value="1"/>
</dbReference>
<gene>
    <name evidence="5" type="ORF">UV8b_04404</name>
</gene>
<evidence type="ECO:0000313" key="6">
    <source>
        <dbReference type="Proteomes" id="UP000027002"/>
    </source>
</evidence>
<keyword evidence="1" id="KW-0677">Repeat</keyword>
<dbReference type="GO" id="GO:0005524">
    <property type="term" value="F:ATP binding"/>
    <property type="evidence" value="ECO:0007669"/>
    <property type="project" value="UniProtKB-KW"/>
</dbReference>
<dbReference type="OrthoDB" id="2110130at2759"/>
<dbReference type="InterPro" id="IPR050611">
    <property type="entry name" value="ABCF"/>
</dbReference>
<dbReference type="EMBL" id="CP072755">
    <property type="protein sequence ID" value="QUC20163.1"/>
    <property type="molecule type" value="Genomic_DNA"/>
</dbReference>
<protein>
    <recommendedName>
        <fullName evidence="4">ABC transporter domain-containing protein</fullName>
    </recommendedName>
</protein>
<dbReference type="GeneID" id="66065182"/>
<sequence length="345" mass="37888">MTSMVSQSAPTILCTAKQTRFHTDSGNFRELDIAGLQIVATSGRDNRSSAASSKSKARSEGVEILTNARLLLKQGQRYALVGRNGTGKSTLLKAIAEKIIPGIPEGARIAILQQSILIEDDGQAKAAMACEQERNVLQEVIDRATARDTVEEEIKVLSDGVDALDPFSPVRALRLLKHDRLQKRLFHLHKEATLKSGARGMQARKTLAAFEKVVAESSTMINQPSDDIAPETLQAETQEAADERWSKPITSMSGGWHMRAALATALLQDSDILLLDEPTNFLDFLGVVWLQRYLQRLAESGKSPTVIIVSHDRDFISACTDLIILKERDLAYFHGTFAGIRSLPN</sequence>
<dbReference type="InterPro" id="IPR027417">
    <property type="entry name" value="P-loop_NTPase"/>
</dbReference>
<dbReference type="Pfam" id="PF00005">
    <property type="entry name" value="ABC_tran"/>
    <property type="match status" value="1"/>
</dbReference>
<dbReference type="PROSITE" id="PS50893">
    <property type="entry name" value="ABC_TRANSPORTER_2"/>
    <property type="match status" value="1"/>
</dbReference>
<evidence type="ECO:0000256" key="3">
    <source>
        <dbReference type="ARBA" id="ARBA00022840"/>
    </source>
</evidence>
<evidence type="ECO:0000259" key="4">
    <source>
        <dbReference type="PROSITE" id="PS50893"/>
    </source>
</evidence>
<dbReference type="AlphaFoldDB" id="A0A8E5MH51"/>
<evidence type="ECO:0000256" key="2">
    <source>
        <dbReference type="ARBA" id="ARBA00022741"/>
    </source>
</evidence>
<evidence type="ECO:0000313" key="5">
    <source>
        <dbReference type="EMBL" id="QUC20163.1"/>
    </source>
</evidence>
<keyword evidence="2" id="KW-0547">Nucleotide-binding</keyword>
<evidence type="ECO:0000256" key="1">
    <source>
        <dbReference type="ARBA" id="ARBA00022737"/>
    </source>
</evidence>
<keyword evidence="3" id="KW-0067">ATP-binding</keyword>